<sequence length="137" mass="15795">MAKSILEEELKKAITSIEAEASDIIKQLKNALNERNKVISEYQVVLEHVQRGLNLNGRKPRNIRFHSSPQQLIATILKREPQKWLNRKDITHQAMELDEQEVGEKAPSAQLQSIAYALSTLKRKDLVEKCTMNKEDY</sequence>
<protein>
    <submittedName>
        <fullName evidence="1">Uncharacterized protein</fullName>
    </submittedName>
</protein>
<dbReference type="AlphaFoldDB" id="A0A369ZCY3"/>
<gene>
    <name evidence="1" type="ORF">DPV98_04470</name>
</gene>
<evidence type="ECO:0000313" key="2">
    <source>
        <dbReference type="Proteomes" id="UP000253999"/>
    </source>
</evidence>
<name>A0A369ZCY3_HAEPH</name>
<proteinExistence type="predicted"/>
<reference evidence="1 2" key="1">
    <citation type="submission" date="2018-05" db="EMBL/GenBank/DDBJ databases">
        <title>Draft Genome Sequences for a Diverse set of 7 Haemophilus Species.</title>
        <authorList>
            <person name="Nichols M."/>
            <person name="Topaz N."/>
            <person name="Wang X."/>
            <person name="Wang X."/>
            <person name="Boxrud D."/>
        </authorList>
    </citation>
    <scope>NUCLEOTIDE SEQUENCE [LARGE SCALE GENOMIC DNA]</scope>
    <source>
        <strain evidence="1 2">C2010039593</strain>
    </source>
</reference>
<dbReference type="Proteomes" id="UP000253999">
    <property type="component" value="Unassembled WGS sequence"/>
</dbReference>
<comment type="caution">
    <text evidence="1">The sequence shown here is derived from an EMBL/GenBank/DDBJ whole genome shotgun (WGS) entry which is preliminary data.</text>
</comment>
<dbReference type="EMBL" id="QEQD01000004">
    <property type="protein sequence ID" value="RDF04635.1"/>
    <property type="molecule type" value="Genomic_DNA"/>
</dbReference>
<evidence type="ECO:0000313" key="1">
    <source>
        <dbReference type="EMBL" id="RDF04635.1"/>
    </source>
</evidence>
<accession>A0A369ZCY3</accession>
<organism evidence="1 2">
    <name type="scientific">Haemophilus parahaemolyticus</name>
    <dbReference type="NCBI Taxonomy" id="735"/>
    <lineage>
        <taxon>Bacteria</taxon>
        <taxon>Pseudomonadati</taxon>
        <taxon>Pseudomonadota</taxon>
        <taxon>Gammaproteobacteria</taxon>
        <taxon>Pasteurellales</taxon>
        <taxon>Pasteurellaceae</taxon>
        <taxon>Haemophilus</taxon>
    </lineage>
</organism>